<comment type="cofactor">
    <cofactor evidence="1">
        <name>[3Fe-4S] cluster</name>
        <dbReference type="ChEBI" id="CHEBI:21137"/>
    </cofactor>
</comment>
<evidence type="ECO:0000256" key="1">
    <source>
        <dbReference type="ARBA" id="ARBA00001927"/>
    </source>
</evidence>
<evidence type="ECO:0000256" key="3">
    <source>
        <dbReference type="ARBA" id="ARBA00034078"/>
    </source>
</evidence>
<dbReference type="InterPro" id="IPR017896">
    <property type="entry name" value="4Fe4S_Fe-S-bd"/>
</dbReference>
<dbReference type="PANTHER" id="PTHR11921:SF41">
    <property type="entry name" value="SUCCINATE DEHYDROGENASE"/>
    <property type="match status" value="1"/>
</dbReference>
<dbReference type="InterPro" id="IPR012675">
    <property type="entry name" value="Beta-grasp_dom_sf"/>
</dbReference>
<dbReference type="OrthoDB" id="9804391at2"/>
<feature type="domain" description="4Fe-4S ferredoxin-type" evidence="4">
    <location>
        <begin position="150"/>
        <end position="180"/>
    </location>
</feature>
<dbReference type="InterPro" id="IPR025192">
    <property type="entry name" value="Succ_DH/fum_Rdtase_N"/>
</dbReference>
<sequence>MEIHLKIWRQKNQESKGALKNYTLTEVNPAMSFLEMLDMLNLKLAKKGEQPVEFGHDCREGICGQCGMMINGIAHGPLKNTTTCQLHMRTFKDGDTIYIEPFRAKAFPVIRDLKVDRTGLDAIIAAGGYIAVNTGQAPEANSIPVTHYEAENAFDAAACIGCGACVASCKNASAALFTASKISHFANLPQGKKESAQRTVKMVNRMEELEFGHCTNTEACQVECPQDISVLHIGRMNYEYNKAKLKKKKKL</sequence>
<dbReference type="InterPro" id="IPR009051">
    <property type="entry name" value="Helical_ferredxn"/>
</dbReference>
<dbReference type="GO" id="GO:0022904">
    <property type="term" value="P:respiratory electron transport chain"/>
    <property type="evidence" value="ECO:0007669"/>
    <property type="project" value="TreeGrafter"/>
</dbReference>
<dbReference type="GO" id="GO:0009055">
    <property type="term" value="F:electron transfer activity"/>
    <property type="evidence" value="ECO:0007669"/>
    <property type="project" value="InterPro"/>
</dbReference>
<dbReference type="GO" id="GO:0051537">
    <property type="term" value="F:2 iron, 2 sulfur cluster binding"/>
    <property type="evidence" value="ECO:0007669"/>
    <property type="project" value="InterPro"/>
</dbReference>
<evidence type="ECO:0000313" key="5">
    <source>
        <dbReference type="EMBL" id="TQD40513.1"/>
    </source>
</evidence>
<organism evidence="5 6">
    <name type="scientific">Haloflavibacter putidus</name>
    <dbReference type="NCBI Taxonomy" id="2576776"/>
    <lineage>
        <taxon>Bacteria</taxon>
        <taxon>Pseudomonadati</taxon>
        <taxon>Bacteroidota</taxon>
        <taxon>Flavobacteriia</taxon>
        <taxon>Flavobacteriales</taxon>
        <taxon>Flavobacteriaceae</taxon>
        <taxon>Haloflavibacter</taxon>
    </lineage>
</organism>
<dbReference type="SUPFAM" id="SSF54292">
    <property type="entry name" value="2Fe-2S ferredoxin-like"/>
    <property type="match status" value="1"/>
</dbReference>
<gene>
    <name evidence="5" type="ORF">FKR84_00620</name>
</gene>
<dbReference type="Proteomes" id="UP000317169">
    <property type="component" value="Unassembled WGS sequence"/>
</dbReference>
<reference evidence="5 6" key="1">
    <citation type="submission" date="2019-06" db="EMBL/GenBank/DDBJ databases">
        <title>Flavibacter putida gen. nov., sp. nov., a novel marine bacterium of the family Flavobacteriaceae isolated from coastal seawater.</title>
        <authorList>
            <person name="Feng X."/>
        </authorList>
    </citation>
    <scope>NUCLEOTIDE SEQUENCE [LARGE SCALE GENOMIC DNA]</scope>
    <source>
        <strain evidence="5 6">PLHSN227</strain>
    </source>
</reference>
<comment type="caution">
    <text evidence="5">The sequence shown here is derived from an EMBL/GenBank/DDBJ whole genome shotgun (WGS) entry which is preliminary data.</text>
</comment>
<dbReference type="Gene3D" id="1.10.1060.10">
    <property type="entry name" value="Alpha-helical ferredoxin"/>
    <property type="match status" value="1"/>
</dbReference>
<comment type="similarity">
    <text evidence="2">Belongs to the succinate dehydrogenase/fumarate reductase iron-sulfur protein family.</text>
</comment>
<dbReference type="EMBL" id="VIAR01000001">
    <property type="protein sequence ID" value="TQD40513.1"/>
    <property type="molecule type" value="Genomic_DNA"/>
</dbReference>
<dbReference type="PROSITE" id="PS00197">
    <property type="entry name" value="2FE2S_FER_1"/>
    <property type="match status" value="1"/>
</dbReference>
<dbReference type="GO" id="GO:0009060">
    <property type="term" value="P:aerobic respiration"/>
    <property type="evidence" value="ECO:0007669"/>
    <property type="project" value="TreeGrafter"/>
</dbReference>
<evidence type="ECO:0000256" key="2">
    <source>
        <dbReference type="ARBA" id="ARBA00009433"/>
    </source>
</evidence>
<name>A0A507ZVM0_9FLAO</name>
<dbReference type="AlphaFoldDB" id="A0A507ZVM0"/>
<evidence type="ECO:0000313" key="6">
    <source>
        <dbReference type="Proteomes" id="UP000317169"/>
    </source>
</evidence>
<dbReference type="Gene3D" id="3.10.20.30">
    <property type="match status" value="1"/>
</dbReference>
<dbReference type="PROSITE" id="PS51379">
    <property type="entry name" value="4FE4S_FER_2"/>
    <property type="match status" value="1"/>
</dbReference>
<dbReference type="Pfam" id="PF13085">
    <property type="entry name" value="Fer2_3"/>
    <property type="match status" value="1"/>
</dbReference>
<protein>
    <submittedName>
        <fullName evidence="5">Succinate dehydrogenase/fumarate reductase iron-sulfur subunit</fullName>
    </submittedName>
</protein>
<keyword evidence="6" id="KW-1185">Reference proteome</keyword>
<dbReference type="InterPro" id="IPR006058">
    <property type="entry name" value="2Fe2S_fd_BS"/>
</dbReference>
<dbReference type="SUPFAM" id="SSF46548">
    <property type="entry name" value="alpha-helical ferredoxin"/>
    <property type="match status" value="1"/>
</dbReference>
<dbReference type="InterPro" id="IPR050573">
    <property type="entry name" value="SDH/FRD_Iron-Sulfur"/>
</dbReference>
<dbReference type="RefSeq" id="WP_141420245.1">
    <property type="nucleotide sequence ID" value="NZ_VIAR01000001.1"/>
</dbReference>
<accession>A0A507ZVM0</accession>
<dbReference type="InterPro" id="IPR036010">
    <property type="entry name" value="2Fe-2S_ferredoxin-like_sf"/>
</dbReference>
<comment type="cofactor">
    <cofactor evidence="3">
        <name>[2Fe-2S] cluster</name>
        <dbReference type="ChEBI" id="CHEBI:190135"/>
    </cofactor>
</comment>
<evidence type="ECO:0000259" key="4">
    <source>
        <dbReference type="PROSITE" id="PS51379"/>
    </source>
</evidence>
<dbReference type="NCBIfam" id="NF005746">
    <property type="entry name" value="PRK07570.1"/>
    <property type="match status" value="1"/>
</dbReference>
<dbReference type="PANTHER" id="PTHR11921">
    <property type="entry name" value="SUCCINATE DEHYDROGENASE IRON-SULFUR PROTEIN"/>
    <property type="match status" value="1"/>
</dbReference>
<proteinExistence type="inferred from homology"/>
<dbReference type="Pfam" id="PF13183">
    <property type="entry name" value="Fer4_8"/>
    <property type="match status" value="1"/>
</dbReference>